<evidence type="ECO:0000256" key="2">
    <source>
        <dbReference type="ARBA" id="ARBA00023315"/>
    </source>
</evidence>
<dbReference type="InterPro" id="IPR013747">
    <property type="entry name" value="ACP_syn_III_C"/>
</dbReference>
<dbReference type="RefSeq" id="WP_151562934.1">
    <property type="nucleotide sequence ID" value="NZ_WBMT01000010.1"/>
</dbReference>
<sequence>MRPDVYIAGVGGYFPKAVPVDEAIANGDYSTQAQEQTGQRCVAMAGEDDTLPTMAVQAGRIALDRSRHAPDDVGLLLHAATSYNGLDGWNIGSYLQKEILDGAGLSFEVRQLSNGSVGSMELAARYLAATPETQAAMITAADQFTAPYWNRWTSNMGMVFGDGASAAVLSRRGGFARVLSVVTETAPELEPLHRGSQPFQPGPAADQFPVSLWMRSLECYDEMDPDDVAERMVRGLCASASSAAEEAGMAVGDAARYVVPSFGRELVEKECLGPLGLDVDRTTWDWGMDVGHCGTADHFGGLSHLAETGRLNQGDRVMLISVGGGFNWTSVVLEILESPDHWAEK</sequence>
<proteinExistence type="predicted"/>
<dbReference type="OrthoDB" id="7055207at2"/>
<feature type="domain" description="Beta-ketoacyl-[acyl-carrier-protein] synthase III N-terminal" evidence="4">
    <location>
        <begin position="107"/>
        <end position="185"/>
    </location>
</feature>
<dbReference type="GO" id="GO:0044550">
    <property type="term" value="P:secondary metabolite biosynthetic process"/>
    <property type="evidence" value="ECO:0007669"/>
    <property type="project" value="TreeGrafter"/>
</dbReference>
<dbReference type="InterPro" id="IPR013751">
    <property type="entry name" value="ACP_syn_III_N"/>
</dbReference>
<evidence type="ECO:0000313" key="6">
    <source>
        <dbReference type="Proteomes" id="UP000468735"/>
    </source>
</evidence>
<dbReference type="PANTHER" id="PTHR34069:SF2">
    <property type="entry name" value="BETA-KETOACYL-[ACYL-CARRIER-PROTEIN] SYNTHASE III"/>
    <property type="match status" value="1"/>
</dbReference>
<evidence type="ECO:0000259" key="3">
    <source>
        <dbReference type="Pfam" id="PF08541"/>
    </source>
</evidence>
<dbReference type="Proteomes" id="UP000468735">
    <property type="component" value="Unassembled WGS sequence"/>
</dbReference>
<gene>
    <name evidence="5" type="ORF">F8566_22525</name>
</gene>
<reference evidence="5 6" key="1">
    <citation type="submission" date="2019-09" db="EMBL/GenBank/DDBJ databases">
        <title>Actinomadura physcomitrii sp. nov., a novel actinomycete isolated from moss [Physcomitrium sphaericum (Ludw) Fuernr].</title>
        <authorList>
            <person name="Zhuang X."/>
            <person name="Liu C."/>
        </authorList>
    </citation>
    <scope>NUCLEOTIDE SEQUENCE [LARGE SCALE GENOMIC DNA]</scope>
    <source>
        <strain evidence="5 6">HMC1</strain>
    </source>
</reference>
<keyword evidence="6" id="KW-1185">Reference proteome</keyword>
<accession>A0A6H9YPQ4</accession>
<dbReference type="GO" id="GO:0006633">
    <property type="term" value="P:fatty acid biosynthetic process"/>
    <property type="evidence" value="ECO:0007669"/>
    <property type="project" value="InterPro"/>
</dbReference>
<dbReference type="Gene3D" id="3.40.47.10">
    <property type="match status" value="2"/>
</dbReference>
<dbReference type="AlphaFoldDB" id="A0A6H9YPQ4"/>
<dbReference type="SUPFAM" id="SSF53901">
    <property type="entry name" value="Thiolase-like"/>
    <property type="match status" value="1"/>
</dbReference>
<dbReference type="GO" id="GO:0004315">
    <property type="term" value="F:3-oxoacyl-[acyl-carrier-protein] synthase activity"/>
    <property type="evidence" value="ECO:0007669"/>
    <property type="project" value="InterPro"/>
</dbReference>
<comment type="caution">
    <text evidence="5">The sequence shown here is derived from an EMBL/GenBank/DDBJ whole genome shotgun (WGS) entry which is preliminary data.</text>
</comment>
<dbReference type="CDD" id="cd00827">
    <property type="entry name" value="init_cond_enzymes"/>
    <property type="match status" value="1"/>
</dbReference>
<organism evidence="5 6">
    <name type="scientific">Actinomadura rudentiformis</name>
    <dbReference type="NCBI Taxonomy" id="359158"/>
    <lineage>
        <taxon>Bacteria</taxon>
        <taxon>Bacillati</taxon>
        <taxon>Actinomycetota</taxon>
        <taxon>Actinomycetes</taxon>
        <taxon>Streptosporangiales</taxon>
        <taxon>Thermomonosporaceae</taxon>
        <taxon>Actinomadura</taxon>
    </lineage>
</organism>
<dbReference type="InterPro" id="IPR016039">
    <property type="entry name" value="Thiolase-like"/>
</dbReference>
<feature type="domain" description="Beta-ketoacyl-[acyl-carrier-protein] synthase III C-terminal" evidence="3">
    <location>
        <begin position="245"/>
        <end position="335"/>
    </location>
</feature>
<evidence type="ECO:0000259" key="4">
    <source>
        <dbReference type="Pfam" id="PF08545"/>
    </source>
</evidence>
<dbReference type="EMBL" id="WBMT01000010">
    <property type="protein sequence ID" value="KAB2346966.1"/>
    <property type="molecule type" value="Genomic_DNA"/>
</dbReference>
<evidence type="ECO:0000256" key="1">
    <source>
        <dbReference type="ARBA" id="ARBA00022679"/>
    </source>
</evidence>
<keyword evidence="2" id="KW-0012">Acyltransferase</keyword>
<dbReference type="Pfam" id="PF08545">
    <property type="entry name" value="ACP_syn_III"/>
    <property type="match status" value="1"/>
</dbReference>
<keyword evidence="1" id="KW-0808">Transferase</keyword>
<evidence type="ECO:0000313" key="5">
    <source>
        <dbReference type="EMBL" id="KAB2346966.1"/>
    </source>
</evidence>
<dbReference type="PANTHER" id="PTHR34069">
    <property type="entry name" value="3-OXOACYL-[ACYL-CARRIER-PROTEIN] SYNTHASE 3"/>
    <property type="match status" value="1"/>
</dbReference>
<protein>
    <submittedName>
        <fullName evidence="5">3-oxoacyl-ACP synthase</fullName>
    </submittedName>
</protein>
<dbReference type="Pfam" id="PF08541">
    <property type="entry name" value="ACP_syn_III_C"/>
    <property type="match status" value="1"/>
</dbReference>
<name>A0A6H9YPQ4_9ACTN</name>